<comment type="caution">
    <text evidence="1">The sequence shown here is derived from an EMBL/GenBank/DDBJ whole genome shotgun (WGS) entry which is preliminary data.</text>
</comment>
<dbReference type="EMBL" id="CM042883">
    <property type="protein sequence ID" value="KAI4374748.1"/>
    <property type="molecule type" value="Genomic_DNA"/>
</dbReference>
<proteinExistence type="predicted"/>
<name>A0ACB9RBE4_9MYRT</name>
<keyword evidence="2" id="KW-1185">Reference proteome</keyword>
<sequence>MWLVWFDYSSPPSSGGLLPAKTRRPVFTPSTSPSFRVTTSCESNSSHFPCSTAVAFCSCIHPVNRIRRSIAVSVIKRGRRTGKVVVFGLVFFWGGGVVFPGRVKDGGFLHSRGWIGGLNEGEISGDQGETKEMKVESSGLVVGRSVGVVIGDLTTGPESLVKSGKNGITLWLDGFRRSDGCGRKRRQEGIGEACLAGKFDAEEHNEVASTAYKCIDRCLLERGHSVHATVRNPDKCSDMLLRWNGGDRVKLFGADLQDEGSFDQALEGCDGVFHVASPMQFGSPNCEDDYVQANIIEPAVRGIINLLKSCSESKSIKRVVLTSSISTITAKDDSGKWKSFVDESCRISVDHVWRTKPRGWVYALSKLLTEEAAFEYAHRNSLDLVSVISPTIAGPFLTSTIPSSIQFLLSPITGDDELYRILSAVNDRIGSIALAHVEDICNAHIFLMEQPKPEGKYIGCAGSCSLTELEKNLQEFYPWASFKIKRAVDEEAGLTPPVISSEKLRNLGFQFKHGLEDAIQAAVSSCRDSGFLPPLGHYRDADTRVLP</sequence>
<evidence type="ECO:0000313" key="1">
    <source>
        <dbReference type="EMBL" id="KAI4374748.1"/>
    </source>
</evidence>
<evidence type="ECO:0000313" key="2">
    <source>
        <dbReference type="Proteomes" id="UP001057402"/>
    </source>
</evidence>
<accession>A0ACB9RBE4</accession>
<protein>
    <submittedName>
        <fullName evidence="1">Uncharacterized protein</fullName>
    </submittedName>
</protein>
<gene>
    <name evidence="1" type="ORF">MLD38_012706</name>
</gene>
<reference evidence="2" key="1">
    <citation type="journal article" date="2023" name="Front. Plant Sci.">
        <title>Chromosomal-level genome assembly of Melastoma candidum provides insights into trichome evolution.</title>
        <authorList>
            <person name="Zhong Y."/>
            <person name="Wu W."/>
            <person name="Sun C."/>
            <person name="Zou P."/>
            <person name="Liu Y."/>
            <person name="Dai S."/>
            <person name="Zhou R."/>
        </authorList>
    </citation>
    <scope>NUCLEOTIDE SEQUENCE [LARGE SCALE GENOMIC DNA]</scope>
</reference>
<organism evidence="1 2">
    <name type="scientific">Melastoma candidum</name>
    <dbReference type="NCBI Taxonomy" id="119954"/>
    <lineage>
        <taxon>Eukaryota</taxon>
        <taxon>Viridiplantae</taxon>
        <taxon>Streptophyta</taxon>
        <taxon>Embryophyta</taxon>
        <taxon>Tracheophyta</taxon>
        <taxon>Spermatophyta</taxon>
        <taxon>Magnoliopsida</taxon>
        <taxon>eudicotyledons</taxon>
        <taxon>Gunneridae</taxon>
        <taxon>Pentapetalae</taxon>
        <taxon>rosids</taxon>
        <taxon>malvids</taxon>
        <taxon>Myrtales</taxon>
        <taxon>Melastomataceae</taxon>
        <taxon>Melastomatoideae</taxon>
        <taxon>Melastomateae</taxon>
        <taxon>Melastoma</taxon>
    </lineage>
</organism>
<dbReference type="Proteomes" id="UP001057402">
    <property type="component" value="Chromosome 4"/>
</dbReference>